<evidence type="ECO:0000313" key="2">
    <source>
        <dbReference type="Proteomes" id="UP001145114"/>
    </source>
</evidence>
<protein>
    <submittedName>
        <fullName evidence="1">Tyrosine protein phosphatase 1</fullName>
        <ecNumber evidence="1">3.1.3.48</ecNumber>
    </submittedName>
</protein>
<organism evidence="1 2">
    <name type="scientific">Spiromyces aspiralis</name>
    <dbReference type="NCBI Taxonomy" id="68401"/>
    <lineage>
        <taxon>Eukaryota</taxon>
        <taxon>Fungi</taxon>
        <taxon>Fungi incertae sedis</taxon>
        <taxon>Zoopagomycota</taxon>
        <taxon>Kickxellomycotina</taxon>
        <taxon>Kickxellomycetes</taxon>
        <taxon>Kickxellales</taxon>
        <taxon>Kickxellaceae</taxon>
        <taxon>Spiromyces</taxon>
    </lineage>
</organism>
<reference evidence="1" key="1">
    <citation type="submission" date="2022-06" db="EMBL/GenBank/DDBJ databases">
        <title>Phylogenomic reconstructions and comparative analyses of Kickxellomycotina fungi.</title>
        <authorList>
            <person name="Reynolds N.K."/>
            <person name="Stajich J.E."/>
            <person name="Barry K."/>
            <person name="Grigoriev I.V."/>
            <person name="Crous P."/>
            <person name="Smith M.E."/>
        </authorList>
    </citation>
    <scope>NUCLEOTIDE SEQUENCE</scope>
    <source>
        <strain evidence="1">RSA 2271</strain>
    </source>
</reference>
<proteinExistence type="predicted"/>
<keyword evidence="1" id="KW-0378">Hydrolase</keyword>
<name>A0ACC1HRN5_9FUNG</name>
<comment type="caution">
    <text evidence="1">The sequence shown here is derived from an EMBL/GenBank/DDBJ whole genome shotgun (WGS) entry which is preliminary data.</text>
</comment>
<dbReference type="EMBL" id="JAMZIH010000599">
    <property type="protein sequence ID" value="KAJ1679102.1"/>
    <property type="molecule type" value="Genomic_DNA"/>
</dbReference>
<sequence>MDTSKPSFVEILDRLHSKEFTMKSQMDFMKLKQEESDRVWQSMTTNATAPPDGGEGQYQLDAGFLGTTKSLNRYHDILPYDHTRVKLQDVASRADTNDYINASVIESPPELGLPSREGTYIATQGPLPNTVHDFWQMVWEQRCRAIVMLTKPLENGRCKCEEYWPQDTHTPIIVPGLGLKVSLIKDAATLDGGTFEVRQIFVERLGGEVRSPSSLSSDQGNEGSNNEPVAREGLVVHHFMYLGWPDHGVPASSESLLRFRKYVLACTSTHIAKLLPAADLECVGIPAALKRLAMADSSSRPIKMLPPTGPPVIHCSAGCGRTGTWCVIDAAIKYLEHEGDYQGDLVKDLVRHFRRQRMIMVQTWDQFLFCYQVIRFAQDNHVSII</sequence>
<evidence type="ECO:0000313" key="1">
    <source>
        <dbReference type="EMBL" id="KAJ1679102.1"/>
    </source>
</evidence>
<gene>
    <name evidence="1" type="primary">PTP1</name>
    <name evidence="1" type="ORF">EV182_002719</name>
</gene>
<accession>A0ACC1HRN5</accession>
<dbReference type="EC" id="3.1.3.48" evidence="1"/>
<dbReference type="Proteomes" id="UP001145114">
    <property type="component" value="Unassembled WGS sequence"/>
</dbReference>
<keyword evidence="2" id="KW-1185">Reference proteome</keyword>